<proteinExistence type="predicted"/>
<feature type="region of interest" description="Disordered" evidence="1">
    <location>
        <begin position="362"/>
        <end position="383"/>
    </location>
</feature>
<evidence type="ECO:0000313" key="3">
    <source>
        <dbReference type="Proteomes" id="UP001221142"/>
    </source>
</evidence>
<dbReference type="EMBL" id="JARKIF010000174">
    <property type="protein sequence ID" value="KAJ7603108.1"/>
    <property type="molecule type" value="Genomic_DNA"/>
</dbReference>
<protein>
    <submittedName>
        <fullName evidence="2">Uncharacterized protein</fullName>
    </submittedName>
</protein>
<sequence length="383" mass="43989">MTSRLPNLAVVVFVTDVEEDFPDSSSGVVVPVLWWDYQPEEAWEICHSEEDNICGPVLTMPTLPLELEREIFEIAFRSSYKYSTYDGSLRTKLGQVAPRVQHWISLILYESIDLIVANNLAHFSHLLDTADPPDFFTIAVKHLRIGPSCLGYISEGQSLSRFKWLRRFEPKHNLVRILSTYTAVEQLRYYLDPDPAFSGGRTRHDISQVTPLIRQLPLNRLWIQYTLFIDVAEIRIPDSSLYPNLTHLSITFDKYEELADSEQRITLIRMVSQFPRLTHFAFDSHKEQPSAALLKQFCSALPEIQCIAVSWSHSQLKQREDSDYSLDERTVQVCLGHNHDKHSEDQKHVWECAAEILAERKRSEPAAVDAVSPLQEGLPVEAR</sequence>
<comment type="caution">
    <text evidence="2">The sequence shown here is derived from an EMBL/GenBank/DDBJ whole genome shotgun (WGS) entry which is preliminary data.</text>
</comment>
<accession>A0AAD7F5Q3</accession>
<evidence type="ECO:0000256" key="1">
    <source>
        <dbReference type="SAM" id="MobiDB-lite"/>
    </source>
</evidence>
<keyword evidence="3" id="KW-1185">Reference proteome</keyword>
<dbReference type="Proteomes" id="UP001221142">
    <property type="component" value="Unassembled WGS sequence"/>
</dbReference>
<reference evidence="2" key="1">
    <citation type="submission" date="2023-03" db="EMBL/GenBank/DDBJ databases">
        <title>Massive genome expansion in bonnet fungi (Mycena s.s.) driven by repeated elements and novel gene families across ecological guilds.</title>
        <authorList>
            <consortium name="Lawrence Berkeley National Laboratory"/>
            <person name="Harder C.B."/>
            <person name="Miyauchi S."/>
            <person name="Viragh M."/>
            <person name="Kuo A."/>
            <person name="Thoen E."/>
            <person name="Andreopoulos B."/>
            <person name="Lu D."/>
            <person name="Skrede I."/>
            <person name="Drula E."/>
            <person name="Henrissat B."/>
            <person name="Morin E."/>
            <person name="Kohler A."/>
            <person name="Barry K."/>
            <person name="LaButti K."/>
            <person name="Morin E."/>
            <person name="Salamov A."/>
            <person name="Lipzen A."/>
            <person name="Mereny Z."/>
            <person name="Hegedus B."/>
            <person name="Baldrian P."/>
            <person name="Stursova M."/>
            <person name="Weitz H."/>
            <person name="Taylor A."/>
            <person name="Grigoriev I.V."/>
            <person name="Nagy L.G."/>
            <person name="Martin F."/>
            <person name="Kauserud H."/>
        </authorList>
    </citation>
    <scope>NUCLEOTIDE SEQUENCE</scope>
    <source>
        <strain evidence="2">9284</strain>
    </source>
</reference>
<dbReference type="AlphaFoldDB" id="A0AAD7F5Q3"/>
<evidence type="ECO:0000313" key="2">
    <source>
        <dbReference type="EMBL" id="KAJ7603108.1"/>
    </source>
</evidence>
<name>A0AAD7F5Q3_9AGAR</name>
<organism evidence="2 3">
    <name type="scientific">Roridomyces roridus</name>
    <dbReference type="NCBI Taxonomy" id="1738132"/>
    <lineage>
        <taxon>Eukaryota</taxon>
        <taxon>Fungi</taxon>
        <taxon>Dikarya</taxon>
        <taxon>Basidiomycota</taxon>
        <taxon>Agaricomycotina</taxon>
        <taxon>Agaricomycetes</taxon>
        <taxon>Agaricomycetidae</taxon>
        <taxon>Agaricales</taxon>
        <taxon>Marasmiineae</taxon>
        <taxon>Mycenaceae</taxon>
        <taxon>Roridomyces</taxon>
    </lineage>
</organism>
<gene>
    <name evidence="2" type="ORF">FB45DRAFT_1045916</name>
</gene>